<organism evidence="1 2">
    <name type="scientific">Moniliophthora roreri</name>
    <name type="common">Frosty pod rot fungus</name>
    <name type="synonym">Monilia roreri</name>
    <dbReference type="NCBI Taxonomy" id="221103"/>
    <lineage>
        <taxon>Eukaryota</taxon>
        <taxon>Fungi</taxon>
        <taxon>Dikarya</taxon>
        <taxon>Basidiomycota</taxon>
        <taxon>Agaricomycotina</taxon>
        <taxon>Agaricomycetes</taxon>
        <taxon>Agaricomycetidae</taxon>
        <taxon>Agaricales</taxon>
        <taxon>Marasmiineae</taxon>
        <taxon>Marasmiaceae</taxon>
        <taxon>Moniliophthora</taxon>
    </lineage>
</organism>
<accession>A0A0W0F4U2</accession>
<dbReference type="EMBL" id="LATX01002335">
    <property type="protein sequence ID" value="KTB31320.1"/>
    <property type="molecule type" value="Genomic_DNA"/>
</dbReference>
<sequence>MDSQFVIFDEKVQQSGKWGGGFQTPETRKVVESGEQDGDFLMAQEWRAQKNSS</sequence>
<evidence type="ECO:0000313" key="1">
    <source>
        <dbReference type="EMBL" id="KTB31320.1"/>
    </source>
</evidence>
<reference evidence="1 2" key="1">
    <citation type="submission" date="2015-12" db="EMBL/GenBank/DDBJ databases">
        <title>Draft genome sequence of Moniliophthora roreri, the causal agent of frosty pod rot of cacao.</title>
        <authorList>
            <person name="Aime M.C."/>
            <person name="Diaz-Valderrama J.R."/>
            <person name="Kijpornyongpan T."/>
            <person name="Phillips-Mora W."/>
        </authorList>
    </citation>
    <scope>NUCLEOTIDE SEQUENCE [LARGE SCALE GENOMIC DNA]</scope>
    <source>
        <strain evidence="1 2">MCA 2952</strain>
    </source>
</reference>
<gene>
    <name evidence="1" type="ORF">WG66_16100</name>
</gene>
<protein>
    <submittedName>
        <fullName evidence="1">Uncharacterized protein</fullName>
    </submittedName>
</protein>
<name>A0A0W0F4U2_MONRR</name>
<dbReference type="AlphaFoldDB" id="A0A0W0F4U2"/>
<dbReference type="Proteomes" id="UP000054988">
    <property type="component" value="Unassembled WGS sequence"/>
</dbReference>
<comment type="caution">
    <text evidence="1">The sequence shown here is derived from an EMBL/GenBank/DDBJ whole genome shotgun (WGS) entry which is preliminary data.</text>
</comment>
<evidence type="ECO:0000313" key="2">
    <source>
        <dbReference type="Proteomes" id="UP000054988"/>
    </source>
</evidence>
<proteinExistence type="predicted"/>